<name>A0A4U3M680_9ACTN</name>
<dbReference type="Gene3D" id="2.30.110.10">
    <property type="entry name" value="Electron Transport, Fmn-binding Protein, Chain A"/>
    <property type="match status" value="1"/>
</dbReference>
<protein>
    <submittedName>
        <fullName evidence="1">Pyridoxamine 5'-phosphate oxidase family protein</fullName>
    </submittedName>
</protein>
<evidence type="ECO:0000313" key="2">
    <source>
        <dbReference type="Proteomes" id="UP000308705"/>
    </source>
</evidence>
<accession>A0A4U3M680</accession>
<dbReference type="InterPro" id="IPR024747">
    <property type="entry name" value="Pyridox_Oxase-rel"/>
</dbReference>
<dbReference type="OrthoDB" id="3212118at2"/>
<dbReference type="Proteomes" id="UP000308705">
    <property type="component" value="Unassembled WGS sequence"/>
</dbReference>
<organism evidence="1 2">
    <name type="scientific">Herbidospora galbida</name>
    <dbReference type="NCBI Taxonomy" id="2575442"/>
    <lineage>
        <taxon>Bacteria</taxon>
        <taxon>Bacillati</taxon>
        <taxon>Actinomycetota</taxon>
        <taxon>Actinomycetes</taxon>
        <taxon>Streptosporangiales</taxon>
        <taxon>Streptosporangiaceae</taxon>
        <taxon>Herbidospora</taxon>
    </lineage>
</organism>
<dbReference type="SUPFAM" id="SSF50475">
    <property type="entry name" value="FMN-binding split barrel"/>
    <property type="match status" value="1"/>
</dbReference>
<gene>
    <name evidence="1" type="ORF">FDA94_30140</name>
</gene>
<comment type="caution">
    <text evidence="1">The sequence shown here is derived from an EMBL/GenBank/DDBJ whole genome shotgun (WGS) entry which is preliminary data.</text>
</comment>
<dbReference type="Pfam" id="PF12900">
    <property type="entry name" value="Pyridox_ox_2"/>
    <property type="match status" value="1"/>
</dbReference>
<dbReference type="EMBL" id="SZQA01000035">
    <property type="protein sequence ID" value="TKK84398.1"/>
    <property type="molecule type" value="Genomic_DNA"/>
</dbReference>
<proteinExistence type="predicted"/>
<dbReference type="RefSeq" id="WP_137250445.1">
    <property type="nucleotide sequence ID" value="NZ_SZQA01000035.1"/>
</dbReference>
<dbReference type="InterPro" id="IPR012349">
    <property type="entry name" value="Split_barrel_FMN-bd"/>
</dbReference>
<reference evidence="1 2" key="1">
    <citation type="submission" date="2019-04" db="EMBL/GenBank/DDBJ databases">
        <title>Herbidospora sp. NEAU-GS14.nov., a novel actinomycete isolated from soil.</title>
        <authorList>
            <person name="Han L."/>
        </authorList>
    </citation>
    <scope>NUCLEOTIDE SEQUENCE [LARGE SCALE GENOMIC DNA]</scope>
    <source>
        <strain evidence="1 2">NEAU-GS14</strain>
    </source>
</reference>
<dbReference type="AlphaFoldDB" id="A0A4U3M680"/>
<sequence length="134" mass="14478">MRIDSAGLSVLSREECLRLLAITPIGRLVFTYRALPAVQPVNYVLDGETVVIRTAIGSRLAAATRDAVVAFEIDDVDKDTGSGWSVTVLGHARGVTAPEEITRLSALPLMPWAPSAFDHFVTLSTEEVSGRRID</sequence>
<keyword evidence="2" id="KW-1185">Reference proteome</keyword>
<evidence type="ECO:0000313" key="1">
    <source>
        <dbReference type="EMBL" id="TKK84398.1"/>
    </source>
</evidence>